<gene>
    <name evidence="3" type="ORF">TPSD3_09675</name>
</gene>
<dbReference type="EMBL" id="MSLT01000012">
    <property type="protein sequence ID" value="OUD14550.1"/>
    <property type="molecule type" value="Genomic_DNA"/>
</dbReference>
<dbReference type="PANTHER" id="PTHR43681:SF1">
    <property type="entry name" value="SARCALUMENIN"/>
    <property type="match status" value="1"/>
</dbReference>
<dbReference type="PANTHER" id="PTHR43681">
    <property type="entry name" value="TRANSMEMBRANE GTPASE FZO"/>
    <property type="match status" value="1"/>
</dbReference>
<dbReference type="OrthoDB" id="8541181at2"/>
<dbReference type="Pfam" id="PF00350">
    <property type="entry name" value="Dynamin_N"/>
    <property type="match status" value="1"/>
</dbReference>
<name>A0A251X9D0_9GAMM</name>
<organism evidence="3 4">
    <name type="scientific">Thioflexithrix psekupsensis</name>
    <dbReference type="NCBI Taxonomy" id="1570016"/>
    <lineage>
        <taxon>Bacteria</taxon>
        <taxon>Pseudomonadati</taxon>
        <taxon>Pseudomonadota</taxon>
        <taxon>Gammaproteobacteria</taxon>
        <taxon>Thiotrichales</taxon>
        <taxon>Thioflexithrix</taxon>
    </lineage>
</organism>
<dbReference type="InterPro" id="IPR045063">
    <property type="entry name" value="Dynamin_N"/>
</dbReference>
<evidence type="ECO:0000313" key="4">
    <source>
        <dbReference type="Proteomes" id="UP000194798"/>
    </source>
</evidence>
<keyword evidence="1" id="KW-0472">Membrane</keyword>
<evidence type="ECO:0000313" key="3">
    <source>
        <dbReference type="EMBL" id="OUD14550.1"/>
    </source>
</evidence>
<keyword evidence="1" id="KW-1133">Transmembrane helix</keyword>
<evidence type="ECO:0000256" key="1">
    <source>
        <dbReference type="SAM" id="Phobius"/>
    </source>
</evidence>
<dbReference type="SUPFAM" id="SSF52540">
    <property type="entry name" value="P-loop containing nucleoside triphosphate hydrolases"/>
    <property type="match status" value="1"/>
</dbReference>
<dbReference type="AlphaFoldDB" id="A0A251X9D0"/>
<accession>A0A251X9D0</accession>
<feature type="domain" description="Dynamin N-terminal" evidence="2">
    <location>
        <begin position="61"/>
        <end position="229"/>
    </location>
</feature>
<dbReference type="RefSeq" id="WP_086488330.1">
    <property type="nucleotide sequence ID" value="NZ_MSLT01000012.1"/>
</dbReference>
<dbReference type="InterPro" id="IPR027417">
    <property type="entry name" value="P-loop_NTPase"/>
</dbReference>
<protein>
    <submittedName>
        <fullName evidence="3">Dynamin family protein</fullName>
    </submittedName>
</protein>
<proteinExistence type="predicted"/>
<dbReference type="InterPro" id="IPR051943">
    <property type="entry name" value="TRAFAC_Dynamin-like_GTPase"/>
</dbReference>
<feature type="transmembrane region" description="Helical" evidence="1">
    <location>
        <begin position="370"/>
        <end position="388"/>
    </location>
</feature>
<evidence type="ECO:0000259" key="2">
    <source>
        <dbReference type="Pfam" id="PF00350"/>
    </source>
</evidence>
<reference evidence="3 4" key="1">
    <citation type="submission" date="2016-12" db="EMBL/GenBank/DDBJ databases">
        <title>Thioflexothrix psekupsii D3 genome sequencing and assembly.</title>
        <authorList>
            <person name="Fomenkov A."/>
            <person name="Vincze T."/>
            <person name="Grabovich M."/>
            <person name="Anton B.P."/>
            <person name="Dubinina G."/>
            <person name="Orlova M."/>
            <person name="Belousova E."/>
            <person name="Roberts R.J."/>
        </authorList>
    </citation>
    <scope>NUCLEOTIDE SEQUENCE [LARGE SCALE GENOMIC DNA]</scope>
    <source>
        <strain evidence="3">D3</strain>
    </source>
</reference>
<dbReference type="Proteomes" id="UP000194798">
    <property type="component" value="Unassembled WGS sequence"/>
</dbReference>
<sequence>MSEHIQITTHLENLQHHLKNEIDVLQDVVESFRELDEVAYNLGLIGEEESYATRVSWWPMVSVLGTYSSGKSTFINGFLGQKLQRTGTQAVDDKFTVICLGGNDQGMSTLPGTALDADPRFPFYQISQGIRELVSSSGHRVDSYLQVKTCASEKLKGRIIIDSPGFDADSQRTSTLRITKHIIDLSDLVLVFFDARHPEPGAMRDTLEHLVAETIDRPDANKFLFILNQIDVTAREDNLEEVVAAWQRSLAQAGLTAGRFYRIYDPTIAMPINDPVVKQRYETKLAEDLKEIHTRIDQVKNERAYRIVSVLEQISRDIEDRLVPQLSDWLARWKSRVFWGNLSLFILVAVLLGVAYGVTTPDLSPLMNMAPLEWGIATGVLIVVLWWLHTKVTQAATRHTIAQIGMQVMDDRTRESLQRAFKKNASAFKFSNTPSGWGGYARRRLANVRAKCNEYVKRLNDRFTNPSGAN</sequence>
<keyword evidence="1" id="KW-0812">Transmembrane</keyword>
<comment type="caution">
    <text evidence="3">The sequence shown here is derived from an EMBL/GenBank/DDBJ whole genome shotgun (WGS) entry which is preliminary data.</text>
</comment>
<keyword evidence="4" id="KW-1185">Reference proteome</keyword>
<dbReference type="Gene3D" id="3.40.50.300">
    <property type="entry name" value="P-loop containing nucleotide triphosphate hydrolases"/>
    <property type="match status" value="1"/>
</dbReference>
<feature type="transmembrane region" description="Helical" evidence="1">
    <location>
        <begin position="337"/>
        <end position="358"/>
    </location>
</feature>